<feature type="transmembrane region" description="Helical" evidence="2">
    <location>
        <begin position="462"/>
        <end position="484"/>
    </location>
</feature>
<evidence type="ECO:0000313" key="4">
    <source>
        <dbReference type="Proteomes" id="UP000253153"/>
    </source>
</evidence>
<dbReference type="InterPro" id="IPR021514">
    <property type="entry name" value="DUF3176"/>
</dbReference>
<dbReference type="PANTHER" id="PTHR37576:SF2">
    <property type="entry name" value="DEFECT AT LOW TEMPERATURE PROTEIN 1"/>
    <property type="match status" value="1"/>
</dbReference>
<comment type="caution">
    <text evidence="3">The sequence shown here is derived from an EMBL/GenBank/DDBJ whole genome shotgun (WGS) entry which is preliminary data.</text>
</comment>
<dbReference type="PANTHER" id="PTHR37576">
    <property type="entry name" value="DEFECT AT LOW TEMPERATURE PROTEIN 1"/>
    <property type="match status" value="1"/>
</dbReference>
<dbReference type="RefSeq" id="XP_031011318.1">
    <property type="nucleotide sequence ID" value="XM_031164624.1"/>
</dbReference>
<feature type="transmembrane region" description="Helical" evidence="2">
    <location>
        <begin position="57"/>
        <end position="77"/>
    </location>
</feature>
<dbReference type="GeneID" id="41999920"/>
<proteinExistence type="predicted"/>
<dbReference type="EMBL" id="QKXC01000302">
    <property type="protein sequence ID" value="RBR07853.1"/>
    <property type="molecule type" value="Genomic_DNA"/>
</dbReference>
<protein>
    <submittedName>
        <fullName evidence="3">Uncharacterized protein</fullName>
    </submittedName>
</protein>
<evidence type="ECO:0000256" key="2">
    <source>
        <dbReference type="SAM" id="Phobius"/>
    </source>
</evidence>
<name>A0A366QSK2_9HYPO</name>
<reference evidence="3 4" key="1">
    <citation type="submission" date="2018-06" db="EMBL/GenBank/DDBJ databases">
        <title>Fusarium incarnatum-equiseti species complex species 28.</title>
        <authorList>
            <person name="Gardiner D.M."/>
        </authorList>
    </citation>
    <scope>NUCLEOTIDE SEQUENCE [LARGE SCALE GENOMIC DNA]</scope>
    <source>
        <strain evidence="3 4">FIESC_28</strain>
    </source>
</reference>
<evidence type="ECO:0000313" key="3">
    <source>
        <dbReference type="EMBL" id="RBR07853.1"/>
    </source>
</evidence>
<organism evidence="3 4">
    <name type="scientific">Fusarium coffeatum</name>
    <dbReference type="NCBI Taxonomy" id="231269"/>
    <lineage>
        <taxon>Eukaryota</taxon>
        <taxon>Fungi</taxon>
        <taxon>Dikarya</taxon>
        <taxon>Ascomycota</taxon>
        <taxon>Pezizomycotina</taxon>
        <taxon>Sordariomycetes</taxon>
        <taxon>Hypocreomycetidae</taxon>
        <taxon>Hypocreales</taxon>
        <taxon>Nectriaceae</taxon>
        <taxon>Fusarium</taxon>
        <taxon>Fusarium incarnatum-equiseti species complex</taxon>
    </lineage>
</organism>
<gene>
    <name evidence="3" type="ORF">FIESC28_10493</name>
</gene>
<evidence type="ECO:0000256" key="1">
    <source>
        <dbReference type="SAM" id="MobiDB-lite"/>
    </source>
</evidence>
<keyword evidence="4" id="KW-1185">Reference proteome</keyword>
<sequence length="565" mass="62708">MGTINHGYVPMDELPSAKPAAESPGHRGSHTLMDGMNDRLSEPWQPGFWKRFPLKGFSSWLLSLISTIVVVVVLVLSDQTPVDQWDSRMQPTVWLALTSTISGAFLAHALAEGAAHSFWRQACKSTTLPNLEAIYASSTSLLEAVCNLARLRSKRLGFASIVVTLSMLRNPLIQRATLTTTQYSTIRESMNFHIARELPYGYGANLSGRNTNIFFLTSNFSRIAQSYSSRDVVRAYNSSCDNCTSTVQRSRRFDISAEVSSPAATAGGDYLFQINVTEYRGLEIYSSKNGSRLRFTTLWKPSNDCSGDLKIQTCDLTAGITKYPIVTEGAKVTLQGTWHDDVFVESRHMIPMGMGQSNILGGFSNILSSVFTSYAFMKRTTIWGTELLTSGLPATQHMLLNGSEPSCMDTWTNPMEDIIEAAREISFRASIQYAHENTTNSQTTEFEKSIMQSVFETDYSKMAIALLVSTAGMLAILPLFWGFWELGRRVSLNPFEVVVAFLGMPETHPVMGKIDPNMNVGNILKSTELIGPVRYGAWHVNGRSRLGFAQAEVVRSPKDSERFIY</sequence>
<dbReference type="OrthoDB" id="5357734at2759"/>
<keyword evidence="2" id="KW-0472">Membrane</keyword>
<feature type="region of interest" description="Disordered" evidence="1">
    <location>
        <begin position="1"/>
        <end position="28"/>
    </location>
</feature>
<feature type="transmembrane region" description="Helical" evidence="2">
    <location>
        <begin position="92"/>
        <end position="111"/>
    </location>
</feature>
<dbReference type="Proteomes" id="UP000253153">
    <property type="component" value="Unassembled WGS sequence"/>
</dbReference>
<dbReference type="Pfam" id="PF11374">
    <property type="entry name" value="DUF3176"/>
    <property type="match status" value="1"/>
</dbReference>
<keyword evidence="2" id="KW-0812">Transmembrane</keyword>
<accession>A0A366QSK2</accession>
<dbReference type="AlphaFoldDB" id="A0A366QSK2"/>
<keyword evidence="2" id="KW-1133">Transmembrane helix</keyword>